<comment type="similarity">
    <text evidence="1">Belongs to the TTC36 family.</text>
</comment>
<dbReference type="AlphaFoldDB" id="A0A1A9WCR9"/>
<dbReference type="PANTHER" id="PTHR21405">
    <property type="entry name" value="CDNA SEQUENCE BC021608"/>
    <property type="match status" value="1"/>
</dbReference>
<evidence type="ECO:0000313" key="2">
    <source>
        <dbReference type="EnsemblMetazoa" id="GBRI014796-PA"/>
    </source>
</evidence>
<reference evidence="3" key="1">
    <citation type="submission" date="2014-03" db="EMBL/GenBank/DDBJ databases">
        <authorList>
            <person name="Aksoy S."/>
            <person name="Warren W."/>
            <person name="Wilson R.K."/>
        </authorList>
    </citation>
    <scope>NUCLEOTIDE SEQUENCE [LARGE SCALE GENOMIC DNA]</scope>
    <source>
        <strain evidence="3">IAEA</strain>
    </source>
</reference>
<dbReference type="InterPro" id="IPR038906">
    <property type="entry name" value="TTC36"/>
</dbReference>
<sequence>MPQTITKACLSEHDQQVLNSVFNPLELTSSLAPGVINSDSSVPLVDNDNPDYDIEILEKSKHLELEGVQLAEDKNLNEALNKFIEALNLTSKRASIYNNRAQALRLAGRDEEALKDLDIAIEYADIQYKTKCHALCQRGVLYRKQNKLSNARLDFEEAAKMGSQFAKIQVK</sequence>
<dbReference type="GO" id="GO:0006570">
    <property type="term" value="P:tyrosine metabolic process"/>
    <property type="evidence" value="ECO:0007669"/>
    <property type="project" value="TreeGrafter"/>
</dbReference>
<accession>A0A1A9WCR9</accession>
<dbReference type="SMART" id="SM00028">
    <property type="entry name" value="TPR"/>
    <property type="match status" value="3"/>
</dbReference>
<dbReference type="VEuPathDB" id="VectorBase:GBRI014796"/>
<dbReference type="Proteomes" id="UP000091820">
    <property type="component" value="Unassembled WGS sequence"/>
</dbReference>
<dbReference type="EnsemblMetazoa" id="GBRI014796-RA">
    <property type="protein sequence ID" value="GBRI014796-PA"/>
    <property type="gene ID" value="GBRI014796"/>
</dbReference>
<dbReference type="PANTHER" id="PTHR21405:SF0">
    <property type="entry name" value="TETRATRICOPEPTIDE REPEAT PROTEIN 36"/>
    <property type="match status" value="1"/>
</dbReference>
<name>A0A1A9WCR9_9MUSC</name>
<dbReference type="STRING" id="37001.A0A1A9WCR9"/>
<dbReference type="Gene3D" id="1.25.40.10">
    <property type="entry name" value="Tetratricopeptide repeat domain"/>
    <property type="match status" value="1"/>
</dbReference>
<evidence type="ECO:0000313" key="3">
    <source>
        <dbReference type="Proteomes" id="UP000091820"/>
    </source>
</evidence>
<dbReference type="InterPro" id="IPR019734">
    <property type="entry name" value="TPR_rpt"/>
</dbReference>
<proteinExistence type="inferred from homology"/>
<keyword evidence="3" id="KW-1185">Reference proteome</keyword>
<reference evidence="2" key="2">
    <citation type="submission" date="2020-05" db="UniProtKB">
        <authorList>
            <consortium name="EnsemblMetazoa"/>
        </authorList>
    </citation>
    <scope>IDENTIFICATION</scope>
    <source>
        <strain evidence="2">IAEA</strain>
    </source>
</reference>
<evidence type="ECO:0000256" key="1">
    <source>
        <dbReference type="ARBA" id="ARBA00006995"/>
    </source>
</evidence>
<organism evidence="2 3">
    <name type="scientific">Glossina brevipalpis</name>
    <dbReference type="NCBI Taxonomy" id="37001"/>
    <lineage>
        <taxon>Eukaryota</taxon>
        <taxon>Metazoa</taxon>
        <taxon>Ecdysozoa</taxon>
        <taxon>Arthropoda</taxon>
        <taxon>Hexapoda</taxon>
        <taxon>Insecta</taxon>
        <taxon>Pterygota</taxon>
        <taxon>Neoptera</taxon>
        <taxon>Endopterygota</taxon>
        <taxon>Diptera</taxon>
        <taxon>Brachycera</taxon>
        <taxon>Muscomorpha</taxon>
        <taxon>Hippoboscoidea</taxon>
        <taxon>Glossinidae</taxon>
        <taxon>Glossina</taxon>
    </lineage>
</organism>
<protein>
    <submittedName>
        <fullName evidence="2">Uncharacterized protein</fullName>
    </submittedName>
</protein>
<dbReference type="SUPFAM" id="SSF48452">
    <property type="entry name" value="TPR-like"/>
    <property type="match status" value="1"/>
</dbReference>
<dbReference type="InterPro" id="IPR011990">
    <property type="entry name" value="TPR-like_helical_dom_sf"/>
</dbReference>